<dbReference type="STRING" id="537013.CLOSTMETH_02010"/>
<evidence type="ECO:0000313" key="3">
    <source>
        <dbReference type="Proteomes" id="UP000003340"/>
    </source>
</evidence>
<accession>C0EDT1</accession>
<name>C0EDT1_9FIRM</name>
<dbReference type="InterPro" id="IPR001387">
    <property type="entry name" value="Cro/C1-type_HTH"/>
</dbReference>
<dbReference type="SUPFAM" id="SSF47413">
    <property type="entry name" value="lambda repressor-like DNA-binding domains"/>
    <property type="match status" value="1"/>
</dbReference>
<keyword evidence="3" id="KW-1185">Reference proteome</keyword>
<reference evidence="2 3" key="1">
    <citation type="submission" date="2009-01" db="EMBL/GenBank/DDBJ databases">
        <authorList>
            <person name="Fulton L."/>
            <person name="Clifton S."/>
            <person name="Fulton B."/>
            <person name="Xu J."/>
            <person name="Minx P."/>
            <person name="Pepin K.H."/>
            <person name="Johnson M."/>
            <person name="Bhonagiri V."/>
            <person name="Nash W.E."/>
            <person name="Mardis E.R."/>
            <person name="Wilson R.K."/>
        </authorList>
    </citation>
    <scope>NUCLEOTIDE SEQUENCE [LARGE SCALE GENOMIC DNA]</scope>
    <source>
        <strain evidence="2 3">DSM 5476</strain>
    </source>
</reference>
<organism evidence="2 3">
    <name type="scientific">[Clostridium] methylpentosum DSM 5476</name>
    <dbReference type="NCBI Taxonomy" id="537013"/>
    <lineage>
        <taxon>Bacteria</taxon>
        <taxon>Bacillati</taxon>
        <taxon>Bacillota</taxon>
        <taxon>Clostridia</taxon>
        <taxon>Eubacteriales</taxon>
        <taxon>Oscillospiraceae</taxon>
        <taxon>Oscillospiraceae incertae sedis</taxon>
    </lineage>
</organism>
<dbReference type="SMART" id="SM00530">
    <property type="entry name" value="HTH_XRE"/>
    <property type="match status" value="1"/>
</dbReference>
<dbReference type="EMBL" id="ACEC01000066">
    <property type="protein sequence ID" value="EEG30279.1"/>
    <property type="molecule type" value="Genomic_DNA"/>
</dbReference>
<dbReference type="eggNOG" id="ENOG5032984">
    <property type="taxonomic scope" value="Bacteria"/>
</dbReference>
<proteinExistence type="predicted"/>
<evidence type="ECO:0000259" key="1">
    <source>
        <dbReference type="PROSITE" id="PS50943"/>
    </source>
</evidence>
<reference evidence="2 3" key="2">
    <citation type="submission" date="2009-02" db="EMBL/GenBank/DDBJ databases">
        <title>Draft genome sequence of Clostridium methylpentosum (DSM 5476).</title>
        <authorList>
            <person name="Sudarsanam P."/>
            <person name="Ley R."/>
            <person name="Guruge J."/>
            <person name="Turnbaugh P.J."/>
            <person name="Mahowald M."/>
            <person name="Liep D."/>
            <person name="Gordon J."/>
        </authorList>
    </citation>
    <scope>NUCLEOTIDE SEQUENCE [LARGE SCALE GENOMIC DNA]</scope>
    <source>
        <strain evidence="2 3">DSM 5476</strain>
    </source>
</reference>
<evidence type="ECO:0000313" key="2">
    <source>
        <dbReference type="EMBL" id="EEG30279.1"/>
    </source>
</evidence>
<dbReference type="InterPro" id="IPR010982">
    <property type="entry name" value="Lambda_DNA-bd_dom_sf"/>
</dbReference>
<dbReference type="GO" id="GO:0003677">
    <property type="term" value="F:DNA binding"/>
    <property type="evidence" value="ECO:0007669"/>
    <property type="project" value="UniProtKB-KW"/>
</dbReference>
<dbReference type="Pfam" id="PF01381">
    <property type="entry name" value="HTH_3"/>
    <property type="match status" value="1"/>
</dbReference>
<dbReference type="PROSITE" id="PS50943">
    <property type="entry name" value="HTH_CROC1"/>
    <property type="match status" value="1"/>
</dbReference>
<gene>
    <name evidence="2" type="ORF">CLOSTMETH_02010</name>
</gene>
<dbReference type="AlphaFoldDB" id="C0EDT1"/>
<dbReference type="HOGENOM" id="CLU_1048493_0_0_9"/>
<protein>
    <submittedName>
        <fullName evidence="2">DNA-binding helix-turn-helix protein</fullName>
    </submittedName>
</protein>
<feature type="domain" description="HTH cro/C1-type" evidence="1">
    <location>
        <begin position="12"/>
        <end position="66"/>
    </location>
</feature>
<sequence length="265" mass="29423">MYNTKKMIGEKINQALTLCNKKQKDLAKELQVADNTISYFVNGSRTPNTEQLIKIARFCNVSADWLLGLSEVQKPNTTVAAICDSTGLSETAVENLHAYQDYFEGGYLIPTINLLLEQATPPPDIAFYGFDGEFLEDNYNADMAEWESKGFVNLLSSIENYLTVSLNSDQLARILGSGTIATVKNKDGRIPWDGFIYDSIVTVKASKIIESTLLDDILEKLKTLKRNKQLVKPKRATAAEDFAGLEIVDIDSKEGALNGNDHETR</sequence>
<dbReference type="CDD" id="cd00093">
    <property type="entry name" value="HTH_XRE"/>
    <property type="match status" value="1"/>
</dbReference>
<dbReference type="Gene3D" id="1.10.260.40">
    <property type="entry name" value="lambda repressor-like DNA-binding domains"/>
    <property type="match status" value="1"/>
</dbReference>
<keyword evidence="2" id="KW-0238">DNA-binding</keyword>
<dbReference type="Proteomes" id="UP000003340">
    <property type="component" value="Unassembled WGS sequence"/>
</dbReference>
<comment type="caution">
    <text evidence="2">The sequence shown here is derived from an EMBL/GenBank/DDBJ whole genome shotgun (WGS) entry which is preliminary data.</text>
</comment>